<feature type="domain" description="N-acetyltransferase" evidence="1">
    <location>
        <begin position="13"/>
        <end position="145"/>
    </location>
</feature>
<evidence type="ECO:0000313" key="3">
    <source>
        <dbReference type="Proteomes" id="UP000292452"/>
    </source>
</evidence>
<dbReference type="InterPro" id="IPR041496">
    <property type="entry name" value="YitH/HolE_GNAT"/>
</dbReference>
<dbReference type="PANTHER" id="PTHR47237:SF1">
    <property type="entry name" value="SLL0310 PROTEIN"/>
    <property type="match status" value="1"/>
</dbReference>
<evidence type="ECO:0000259" key="1">
    <source>
        <dbReference type="PROSITE" id="PS51186"/>
    </source>
</evidence>
<dbReference type="Gene3D" id="3.40.630.90">
    <property type="match status" value="1"/>
</dbReference>
<dbReference type="Pfam" id="PF18014">
    <property type="entry name" value="Acetyltransf_18"/>
    <property type="match status" value="1"/>
</dbReference>
<dbReference type="EMBL" id="SIXH01000001">
    <property type="protein sequence ID" value="TBO61620.1"/>
    <property type="molecule type" value="Genomic_DNA"/>
</dbReference>
<evidence type="ECO:0000313" key="2">
    <source>
        <dbReference type="EMBL" id="TBO61620.1"/>
    </source>
</evidence>
<proteinExistence type="predicted"/>
<protein>
    <submittedName>
        <fullName evidence="2">GNAT family N-acetyltransferase</fullName>
    </submittedName>
</protein>
<accession>A0A4Q9I4A9</accession>
<dbReference type="InterPro" id="IPR052729">
    <property type="entry name" value="Acyl/Acetyltrans_Enzymes"/>
</dbReference>
<dbReference type="Gene3D" id="3.40.630.30">
    <property type="match status" value="1"/>
</dbReference>
<keyword evidence="2" id="KW-0808">Transferase</keyword>
<dbReference type="PANTHER" id="PTHR47237">
    <property type="entry name" value="SLL0310 PROTEIN"/>
    <property type="match status" value="1"/>
</dbReference>
<dbReference type="InterPro" id="IPR016181">
    <property type="entry name" value="Acyl_CoA_acyltransferase"/>
</dbReference>
<dbReference type="RefSeq" id="WP_131121742.1">
    <property type="nucleotide sequence ID" value="NZ_SIXH01000001.1"/>
</dbReference>
<sequence length="298" mass="32423">MHPHDTAPHTGELTVTTASLDAWRQVEEWAAEEGWNPGHGDTACFHPTDPAGFFIGSLDDRPVSAVSVVNYSAQFAFLGYYLVHPAHRRQGRGLTTWRAAFPHADGRTVGLDAVPAQQATYRRAGFTAAYETLRYGGRPERPDGTASTPSGIVPVDASRLDPALLDGIAAYDLRCFPAERRAFLARWLTADGHTARVRLRDGRITGYGVIRAARDGHRIGPLFADTPGDAEALFDSLTAHLGPDDEVSLDIPEPRRDAQALATARGLTPRSHTIRMYTGPVPPVREEYTYGVTSLELG</sequence>
<name>A0A4Q9I4A9_STRKA</name>
<keyword evidence="3" id="KW-1185">Reference proteome</keyword>
<dbReference type="Pfam" id="PF00583">
    <property type="entry name" value="Acetyltransf_1"/>
    <property type="match status" value="1"/>
</dbReference>
<dbReference type="Proteomes" id="UP000292452">
    <property type="component" value="Unassembled WGS sequence"/>
</dbReference>
<dbReference type="InterPro" id="IPR000182">
    <property type="entry name" value="GNAT_dom"/>
</dbReference>
<dbReference type="PROSITE" id="PS51186">
    <property type="entry name" value="GNAT"/>
    <property type="match status" value="1"/>
</dbReference>
<reference evidence="2 3" key="1">
    <citation type="submission" date="2019-02" db="EMBL/GenBank/DDBJ databases">
        <title>Draft Genome Sequence of Streptomyces sp. AM-2504, identified by 16S rRNA comparative analysis as a Streptomyces Kasugaensis strain.</title>
        <authorList>
            <person name="Napolioni V."/>
            <person name="Giuliodori A.M."/>
            <person name="Spurio R."/>
            <person name="Fabbretti A."/>
        </authorList>
    </citation>
    <scope>NUCLEOTIDE SEQUENCE [LARGE SCALE GENOMIC DNA]</scope>
    <source>
        <strain evidence="2 3">AM-2504</strain>
    </source>
</reference>
<dbReference type="AlphaFoldDB" id="A0A4Q9I4A9"/>
<dbReference type="GO" id="GO:0016747">
    <property type="term" value="F:acyltransferase activity, transferring groups other than amino-acyl groups"/>
    <property type="evidence" value="ECO:0007669"/>
    <property type="project" value="InterPro"/>
</dbReference>
<dbReference type="SUPFAM" id="SSF55729">
    <property type="entry name" value="Acyl-CoA N-acyltransferases (Nat)"/>
    <property type="match status" value="1"/>
</dbReference>
<comment type="caution">
    <text evidence="2">The sequence shown here is derived from an EMBL/GenBank/DDBJ whole genome shotgun (WGS) entry which is preliminary data.</text>
</comment>
<gene>
    <name evidence="2" type="ORF">EYS09_00060</name>
</gene>
<organism evidence="2 3">
    <name type="scientific">Streptomyces kasugaensis</name>
    <dbReference type="NCBI Taxonomy" id="1946"/>
    <lineage>
        <taxon>Bacteria</taxon>
        <taxon>Bacillati</taxon>
        <taxon>Actinomycetota</taxon>
        <taxon>Actinomycetes</taxon>
        <taxon>Kitasatosporales</taxon>
        <taxon>Streptomycetaceae</taxon>
        <taxon>Streptomyces</taxon>
    </lineage>
</organism>